<evidence type="ECO:0000256" key="1">
    <source>
        <dbReference type="SAM" id="Phobius"/>
    </source>
</evidence>
<sequence length="57" mass="6593">MEHDKEIQELKERLGRVENQLQNRSHSFSLSKFIIGFIVVFVLMLITIGVVQYIASS</sequence>
<keyword evidence="1" id="KW-0812">Transmembrane</keyword>
<evidence type="ECO:0000313" key="3">
    <source>
        <dbReference type="Proteomes" id="UP000256304"/>
    </source>
</evidence>
<comment type="caution">
    <text evidence="2">The sequence shown here is derived from an EMBL/GenBank/DDBJ whole genome shotgun (WGS) entry which is preliminary data.</text>
</comment>
<organism evidence="2 3">
    <name type="scientific">Paenibacillus taihuensis</name>
    <dbReference type="NCBI Taxonomy" id="1156355"/>
    <lineage>
        <taxon>Bacteria</taxon>
        <taxon>Bacillati</taxon>
        <taxon>Bacillota</taxon>
        <taxon>Bacilli</taxon>
        <taxon>Bacillales</taxon>
        <taxon>Paenibacillaceae</taxon>
        <taxon>Paenibacillus</taxon>
    </lineage>
</organism>
<feature type="transmembrane region" description="Helical" evidence="1">
    <location>
        <begin position="33"/>
        <end position="55"/>
    </location>
</feature>
<accession>A0A3D9PXT8</accession>
<keyword evidence="1" id="KW-0472">Membrane</keyword>
<evidence type="ECO:0000313" key="2">
    <source>
        <dbReference type="EMBL" id="REE55339.1"/>
    </source>
</evidence>
<reference evidence="2 3" key="1">
    <citation type="submission" date="2018-08" db="EMBL/GenBank/DDBJ databases">
        <title>Genomic Encyclopedia of Type Strains, Phase III (KMG-III): the genomes of soil and plant-associated and newly described type strains.</title>
        <authorList>
            <person name="Whitman W."/>
        </authorList>
    </citation>
    <scope>NUCLEOTIDE SEQUENCE [LARGE SCALE GENOMIC DNA]</scope>
    <source>
        <strain evidence="2 3">CGMCC 1.10966</strain>
    </source>
</reference>
<proteinExistence type="predicted"/>
<keyword evidence="1" id="KW-1133">Transmembrane helix</keyword>
<gene>
    <name evidence="2" type="ORF">A8990_1735</name>
</gene>
<dbReference type="EMBL" id="QTTN01000073">
    <property type="protein sequence ID" value="REE55339.1"/>
    <property type="molecule type" value="Genomic_DNA"/>
</dbReference>
<name>A0A3D9PXT8_9BACL</name>
<protein>
    <submittedName>
        <fullName evidence="2">Uncharacterized protein</fullName>
    </submittedName>
</protein>
<dbReference type="Proteomes" id="UP000256304">
    <property type="component" value="Unassembled WGS sequence"/>
</dbReference>
<keyword evidence="3" id="KW-1185">Reference proteome</keyword>
<dbReference type="AlphaFoldDB" id="A0A3D9PXT8"/>